<feature type="signal peptide" evidence="2">
    <location>
        <begin position="1"/>
        <end position="38"/>
    </location>
</feature>
<evidence type="ECO:0000256" key="2">
    <source>
        <dbReference type="SAM" id="SignalP"/>
    </source>
</evidence>
<comment type="similarity">
    <text evidence="1">Belongs to the UPF0065 (bug) family.</text>
</comment>
<dbReference type="PANTHER" id="PTHR42928:SF5">
    <property type="entry name" value="BLR1237 PROTEIN"/>
    <property type="match status" value="1"/>
</dbReference>
<feature type="chain" id="PRO_5018060964" evidence="2">
    <location>
        <begin position="39"/>
        <end position="337"/>
    </location>
</feature>
<dbReference type="RefSeq" id="WP_160142185.1">
    <property type="nucleotide sequence ID" value="NZ_UWPJ01000012.1"/>
</dbReference>
<gene>
    <name evidence="3" type="ORF">PIGHUM_01295</name>
</gene>
<dbReference type="Gene3D" id="3.40.190.10">
    <property type="entry name" value="Periplasmic binding protein-like II"/>
    <property type="match status" value="1"/>
</dbReference>
<dbReference type="AlphaFoldDB" id="A0A3P4B264"/>
<dbReference type="EMBL" id="UWPJ01000012">
    <property type="protein sequence ID" value="VCU69235.1"/>
    <property type="molecule type" value="Genomic_DNA"/>
</dbReference>
<dbReference type="InterPro" id="IPR042100">
    <property type="entry name" value="Bug_dom1"/>
</dbReference>
<organism evidence="3 4">
    <name type="scientific">Pigmentiphaga humi</name>
    <dbReference type="NCBI Taxonomy" id="2478468"/>
    <lineage>
        <taxon>Bacteria</taxon>
        <taxon>Pseudomonadati</taxon>
        <taxon>Pseudomonadota</taxon>
        <taxon>Betaproteobacteria</taxon>
        <taxon>Burkholderiales</taxon>
        <taxon>Alcaligenaceae</taxon>
        <taxon>Pigmentiphaga</taxon>
    </lineage>
</organism>
<dbReference type="CDD" id="cd07012">
    <property type="entry name" value="PBP2_Bug_TTT"/>
    <property type="match status" value="1"/>
</dbReference>
<reference evidence="3 4" key="1">
    <citation type="submission" date="2018-10" db="EMBL/GenBank/DDBJ databases">
        <authorList>
            <person name="Criscuolo A."/>
        </authorList>
    </citation>
    <scope>NUCLEOTIDE SEQUENCE [LARGE SCALE GENOMIC DNA]</scope>
    <source>
        <strain evidence="3">DnA1</strain>
    </source>
</reference>
<dbReference type="InterPro" id="IPR005064">
    <property type="entry name" value="BUG"/>
</dbReference>
<accession>A0A3P4B264</accession>
<protein>
    <submittedName>
        <fullName evidence="3">Tripartite tricarboxylate transporter family receptor</fullName>
    </submittedName>
</protein>
<proteinExistence type="inferred from homology"/>
<evidence type="ECO:0000256" key="1">
    <source>
        <dbReference type="ARBA" id="ARBA00006987"/>
    </source>
</evidence>
<evidence type="ECO:0000313" key="3">
    <source>
        <dbReference type="EMBL" id="VCU69235.1"/>
    </source>
</evidence>
<dbReference type="Gene3D" id="3.40.190.150">
    <property type="entry name" value="Bordetella uptake gene, domain 1"/>
    <property type="match status" value="1"/>
</dbReference>
<keyword evidence="2" id="KW-0732">Signal</keyword>
<evidence type="ECO:0000313" key="4">
    <source>
        <dbReference type="Proteomes" id="UP000277294"/>
    </source>
</evidence>
<dbReference type="SUPFAM" id="SSF53850">
    <property type="entry name" value="Periplasmic binding protein-like II"/>
    <property type="match status" value="1"/>
</dbReference>
<dbReference type="OrthoDB" id="5171643at2"/>
<keyword evidence="3" id="KW-0675">Receptor</keyword>
<keyword evidence="4" id="KW-1185">Reference proteome</keyword>
<dbReference type="Pfam" id="PF03401">
    <property type="entry name" value="TctC"/>
    <property type="match status" value="1"/>
</dbReference>
<sequence length="337" mass="36191">MKNPSKQRRPLRAAASFAACAPAIAAAALSLAAQPAWAQAKWPSKPIRLVVPFPPAGSADSVARLVAHTLSERLDQRVMVENKPGGNMVIGAADVARAAPDGHTLLFTLDTVFTVNPFAYGKLPYDPVKDFAPVSLVTTQSMWFVTNPKKPFRTMQELERVAKASPGTVNYGSGAIVGQLTGELMKSITHARMTFIPYKGSAPTAQALLAGDIDLAVADITPFAPHIKEGKLIALGQTGTSRSDFLPDVPTMIEQGWKDFEVTGWFAIYAPAATPPAIVSRLNGEIAAALATPDVKQRIWELGMNAMSSTPEELRQRAAKDAARWEPIIRAENIKLD</sequence>
<dbReference type="Proteomes" id="UP000277294">
    <property type="component" value="Unassembled WGS sequence"/>
</dbReference>
<dbReference type="PIRSF" id="PIRSF017082">
    <property type="entry name" value="YflP"/>
    <property type="match status" value="1"/>
</dbReference>
<name>A0A3P4B264_9BURK</name>
<dbReference type="PANTHER" id="PTHR42928">
    <property type="entry name" value="TRICARBOXYLATE-BINDING PROTEIN"/>
    <property type="match status" value="1"/>
</dbReference>